<reference evidence="1 2" key="1">
    <citation type="journal article" date="2021" name="PeerJ">
        <title>Analysis of 44 Vibrio anguillarum genomes reveals high genetic diversity.</title>
        <authorList>
            <person name="Hansen M.J."/>
            <person name="Dalsgaard I."/>
        </authorList>
    </citation>
    <scope>NUCLEOTIDE SEQUENCE [LARGE SCALE GENOMIC DNA]</scope>
    <source>
        <strain evidence="1 2">040915-1/1B</strain>
    </source>
</reference>
<dbReference type="RefSeq" id="WP_194664116.1">
    <property type="nucleotide sequence ID" value="NZ_RDPI01000033.1"/>
</dbReference>
<proteinExistence type="predicted"/>
<accession>A0ABR9Z995</accession>
<evidence type="ECO:0000313" key="1">
    <source>
        <dbReference type="EMBL" id="MBF4374993.1"/>
    </source>
</evidence>
<sequence length="136" mass="15443">MYLVQKPFTGSIVACVESNQDPKIPEILKRCNVSGEWNVIDDDELTQLFDTYEQSLCSLPKTCTAERFNDMLEILPPCQWSTVGGVEMFHVSERLYGNVVSWFFNYQNAFYTCEQLASASKTDLSEMVKAAYNAAQ</sequence>
<dbReference type="EMBL" id="RDPI01000033">
    <property type="protein sequence ID" value="MBF4374993.1"/>
    <property type="molecule type" value="Genomic_DNA"/>
</dbReference>
<organism evidence="1 2">
    <name type="scientific">Vibrio anguillarum</name>
    <name type="common">Listonella anguillarum</name>
    <dbReference type="NCBI Taxonomy" id="55601"/>
    <lineage>
        <taxon>Bacteria</taxon>
        <taxon>Pseudomonadati</taxon>
        <taxon>Pseudomonadota</taxon>
        <taxon>Gammaproteobacteria</taxon>
        <taxon>Vibrionales</taxon>
        <taxon>Vibrionaceae</taxon>
        <taxon>Vibrio</taxon>
    </lineage>
</organism>
<keyword evidence="2" id="KW-1185">Reference proteome</keyword>
<comment type="caution">
    <text evidence="1">The sequence shown here is derived from an EMBL/GenBank/DDBJ whole genome shotgun (WGS) entry which is preliminary data.</text>
</comment>
<dbReference type="Proteomes" id="UP000726136">
    <property type="component" value="Unassembled WGS sequence"/>
</dbReference>
<name>A0ABR9Z995_VIBAN</name>
<gene>
    <name evidence="1" type="ORF">EAY46_18160</name>
</gene>
<protein>
    <submittedName>
        <fullName evidence="1">Uncharacterized protein</fullName>
    </submittedName>
</protein>
<evidence type="ECO:0000313" key="2">
    <source>
        <dbReference type="Proteomes" id="UP000726136"/>
    </source>
</evidence>